<proteinExistence type="inferred from homology"/>
<dbReference type="GO" id="GO:0000272">
    <property type="term" value="P:polysaccharide catabolic process"/>
    <property type="evidence" value="ECO:0007669"/>
    <property type="project" value="UniProtKB-KW"/>
</dbReference>
<gene>
    <name evidence="11" type="ORF">BDV96DRAFT_561994</name>
</gene>
<dbReference type="PANTHER" id="PTHR42061">
    <property type="entry name" value="ENDO-CHITOSANASE"/>
    <property type="match status" value="1"/>
</dbReference>
<sequence length="253" mass="26826">MRSTIATSFLLASLVYARDIPANLQAFYDANLNAACVDPISDAFTSGQADADTVYCKDDASGAVFLKDSKNGGFADMDIDCDGLNADQGDCHNDPTGQSITAFQDEVSQFGIKDLDAHIHTYVVFGNEGDNPSFSPTDAADIQHLSVVAVLCNNQLLYGVWGDTNGATSVGESSLALGQLCFPDEEINGDSGHTEHDVLYIAFPGEDAVPGAKANWKASTREAFEQSLQETGDALVQKIGSGNAKSRIMRGKL</sequence>
<dbReference type="GO" id="GO:0016977">
    <property type="term" value="F:chitosanase activity"/>
    <property type="evidence" value="ECO:0007669"/>
    <property type="project" value="UniProtKB-EC"/>
</dbReference>
<evidence type="ECO:0000256" key="8">
    <source>
        <dbReference type="ARBA" id="ARBA00023295"/>
    </source>
</evidence>
<reference evidence="11" key="1">
    <citation type="journal article" date="2020" name="Stud. Mycol.">
        <title>101 Dothideomycetes genomes: a test case for predicting lifestyles and emergence of pathogens.</title>
        <authorList>
            <person name="Haridas S."/>
            <person name="Albert R."/>
            <person name="Binder M."/>
            <person name="Bloem J."/>
            <person name="Labutti K."/>
            <person name="Salamov A."/>
            <person name="Andreopoulos B."/>
            <person name="Baker S."/>
            <person name="Barry K."/>
            <person name="Bills G."/>
            <person name="Bluhm B."/>
            <person name="Cannon C."/>
            <person name="Castanera R."/>
            <person name="Culley D."/>
            <person name="Daum C."/>
            <person name="Ezra D."/>
            <person name="Gonzalez J."/>
            <person name="Henrissat B."/>
            <person name="Kuo A."/>
            <person name="Liang C."/>
            <person name="Lipzen A."/>
            <person name="Lutzoni F."/>
            <person name="Magnuson J."/>
            <person name="Mondo S."/>
            <person name="Nolan M."/>
            <person name="Ohm R."/>
            <person name="Pangilinan J."/>
            <person name="Park H.-J."/>
            <person name="Ramirez L."/>
            <person name="Alfaro M."/>
            <person name="Sun H."/>
            <person name="Tritt A."/>
            <person name="Yoshinaga Y."/>
            <person name="Zwiers L.-H."/>
            <person name="Turgeon B."/>
            <person name="Goodwin S."/>
            <person name="Spatafora J."/>
            <person name="Crous P."/>
            <person name="Grigoriev I."/>
        </authorList>
    </citation>
    <scope>NUCLEOTIDE SEQUENCE</scope>
    <source>
        <strain evidence="11">CBS 627.86</strain>
    </source>
</reference>
<dbReference type="Pfam" id="PF07335">
    <property type="entry name" value="Glyco_hydro_75"/>
    <property type="match status" value="1"/>
</dbReference>
<evidence type="ECO:0000313" key="12">
    <source>
        <dbReference type="Proteomes" id="UP000799770"/>
    </source>
</evidence>
<evidence type="ECO:0000256" key="1">
    <source>
        <dbReference type="ARBA" id="ARBA00000405"/>
    </source>
</evidence>
<dbReference type="EMBL" id="ML977310">
    <property type="protein sequence ID" value="KAF2123123.1"/>
    <property type="molecule type" value="Genomic_DNA"/>
</dbReference>
<keyword evidence="6 10" id="KW-0378">Hydrolase</keyword>
<evidence type="ECO:0000256" key="5">
    <source>
        <dbReference type="ARBA" id="ARBA00022729"/>
    </source>
</evidence>
<dbReference type="PANTHER" id="PTHR42061:SF6">
    <property type="entry name" value="ENDO-CHITOSANASE"/>
    <property type="match status" value="1"/>
</dbReference>
<dbReference type="InterPro" id="IPR009939">
    <property type="entry name" value="Chitosanase_fungal"/>
</dbReference>
<keyword evidence="12" id="KW-1185">Reference proteome</keyword>
<comment type="similarity">
    <text evidence="3 10">Belongs to the glycosyl hydrolase 75 family.</text>
</comment>
<evidence type="ECO:0000313" key="11">
    <source>
        <dbReference type="EMBL" id="KAF2123123.1"/>
    </source>
</evidence>
<dbReference type="GO" id="GO:0005576">
    <property type="term" value="C:extracellular region"/>
    <property type="evidence" value="ECO:0007669"/>
    <property type="project" value="UniProtKB-SubCell"/>
</dbReference>
<evidence type="ECO:0000256" key="9">
    <source>
        <dbReference type="ARBA" id="ARBA00023326"/>
    </source>
</evidence>
<feature type="chain" id="PRO_5025715689" description="Endo-chitosanase" evidence="10">
    <location>
        <begin position="18"/>
        <end position="253"/>
    </location>
</feature>
<protein>
    <recommendedName>
        <fullName evidence="10">Endo-chitosanase</fullName>
        <ecNumber evidence="10">3.2.1.132</ecNumber>
    </recommendedName>
</protein>
<evidence type="ECO:0000256" key="10">
    <source>
        <dbReference type="RuleBase" id="RU361208"/>
    </source>
</evidence>
<evidence type="ECO:0000256" key="3">
    <source>
        <dbReference type="ARBA" id="ARBA00007799"/>
    </source>
</evidence>
<evidence type="ECO:0000256" key="2">
    <source>
        <dbReference type="ARBA" id="ARBA00004613"/>
    </source>
</evidence>
<keyword evidence="7" id="KW-0119">Carbohydrate metabolism</keyword>
<name>A0A6A5ZW52_9PLEO</name>
<dbReference type="OrthoDB" id="4756206at2759"/>
<dbReference type="AlphaFoldDB" id="A0A6A5ZW52"/>
<feature type="signal peptide" evidence="10">
    <location>
        <begin position="1"/>
        <end position="17"/>
    </location>
</feature>
<evidence type="ECO:0000256" key="7">
    <source>
        <dbReference type="ARBA" id="ARBA00023277"/>
    </source>
</evidence>
<dbReference type="Proteomes" id="UP000799770">
    <property type="component" value="Unassembled WGS sequence"/>
</dbReference>
<keyword evidence="5 10" id="KW-0732">Signal</keyword>
<dbReference type="EC" id="3.2.1.132" evidence="10"/>
<comment type="catalytic activity">
    <reaction evidence="1 10">
        <text>Endohydrolysis of beta-(1-&gt;4)-linkages between D-glucosamine residues in a partly acetylated chitosan.</text>
        <dbReference type="EC" id="3.2.1.132"/>
    </reaction>
</comment>
<evidence type="ECO:0000256" key="6">
    <source>
        <dbReference type="ARBA" id="ARBA00022801"/>
    </source>
</evidence>
<comment type="subcellular location">
    <subcellularLocation>
        <location evidence="2 10">Secreted</location>
    </subcellularLocation>
</comment>
<keyword evidence="9 10" id="KW-0624">Polysaccharide degradation</keyword>
<comment type="function">
    <text evidence="10">Chitosanase catalyzing the endo-type cleavage of chitosan, the deacylated form of chitin. Chitosanase may be crucial in the degradation of the deacetylated portion of chitin in the fungal cell wall.</text>
</comment>
<keyword evidence="8 10" id="KW-0326">Glycosidase</keyword>
<evidence type="ECO:0000256" key="4">
    <source>
        <dbReference type="ARBA" id="ARBA00022525"/>
    </source>
</evidence>
<keyword evidence="4" id="KW-0964">Secreted</keyword>
<organism evidence="11 12">
    <name type="scientific">Lophiotrema nucula</name>
    <dbReference type="NCBI Taxonomy" id="690887"/>
    <lineage>
        <taxon>Eukaryota</taxon>
        <taxon>Fungi</taxon>
        <taxon>Dikarya</taxon>
        <taxon>Ascomycota</taxon>
        <taxon>Pezizomycotina</taxon>
        <taxon>Dothideomycetes</taxon>
        <taxon>Pleosporomycetidae</taxon>
        <taxon>Pleosporales</taxon>
        <taxon>Lophiotremataceae</taxon>
        <taxon>Lophiotrema</taxon>
    </lineage>
</organism>
<accession>A0A6A5ZW52</accession>